<dbReference type="SUPFAM" id="SSF53448">
    <property type="entry name" value="Nucleotide-diphospho-sugar transferases"/>
    <property type="match status" value="1"/>
</dbReference>
<evidence type="ECO:0000313" key="2">
    <source>
        <dbReference type="Proteomes" id="UP000195437"/>
    </source>
</evidence>
<sequence length="261" mass="29664">MRRNPTADLSTLRFRAKDLLPTTTLLLYGQDNTLLKKSLQSIQRQQGVILDCLLLADDPHFEPGDLPLKHWPERFNLRVLRPSIPCGKSRLVNLALPHISGQNALVLQAGDRFERREIALMEKKLAQAPPRTLGVYGNLELWDHTPQGDRVTRTVTGADTRSKTRFLSHFKKDHRIAPPLLPAKFLKKTGYPTEYPSEGFLLADAAFTLSLLRSGSLAYHPDLCIRRYTDCELALFQKEDERRILNVLLRKTAKDLSLPPL</sequence>
<keyword evidence="2" id="KW-1185">Reference proteome</keyword>
<dbReference type="InterPro" id="IPR029044">
    <property type="entry name" value="Nucleotide-diphossugar_trans"/>
</dbReference>
<evidence type="ECO:0008006" key="3">
    <source>
        <dbReference type="Google" id="ProtNLM"/>
    </source>
</evidence>
<gene>
    <name evidence="1" type="ORF">CBW65_22205</name>
</gene>
<protein>
    <recommendedName>
        <fullName evidence="3">Glycosyltransferase 2-like domain-containing protein</fullName>
    </recommendedName>
</protein>
<dbReference type="RefSeq" id="WP_087458745.1">
    <property type="nucleotide sequence ID" value="NZ_CP021434.1"/>
</dbReference>
<name>A0A1Y0ISZ2_9BACL</name>
<proteinExistence type="predicted"/>
<dbReference type="AlphaFoldDB" id="A0A1Y0ISZ2"/>
<dbReference type="EMBL" id="CP021434">
    <property type="protein sequence ID" value="ARU63400.1"/>
    <property type="molecule type" value="Genomic_DNA"/>
</dbReference>
<dbReference type="Proteomes" id="UP000195437">
    <property type="component" value="Chromosome"/>
</dbReference>
<reference evidence="2" key="1">
    <citation type="submission" date="2017-05" db="EMBL/GenBank/DDBJ databases">
        <authorList>
            <person name="Sung H."/>
        </authorList>
    </citation>
    <scope>NUCLEOTIDE SEQUENCE [LARGE SCALE GENOMIC DNA]</scope>
    <source>
        <strain evidence="2">AR23208</strain>
    </source>
</reference>
<organism evidence="1 2">
    <name type="scientific">Tumebacillus avium</name>
    <dbReference type="NCBI Taxonomy" id="1903704"/>
    <lineage>
        <taxon>Bacteria</taxon>
        <taxon>Bacillati</taxon>
        <taxon>Bacillota</taxon>
        <taxon>Bacilli</taxon>
        <taxon>Bacillales</taxon>
        <taxon>Alicyclobacillaceae</taxon>
        <taxon>Tumebacillus</taxon>
    </lineage>
</organism>
<accession>A0A1Y0ISZ2</accession>
<dbReference type="OrthoDB" id="2380818at2"/>
<dbReference type="KEGG" id="tum:CBW65_22205"/>
<evidence type="ECO:0000313" key="1">
    <source>
        <dbReference type="EMBL" id="ARU63400.1"/>
    </source>
</evidence>